<keyword evidence="1" id="KW-0812">Transmembrane</keyword>
<feature type="transmembrane region" description="Helical" evidence="1">
    <location>
        <begin position="390"/>
        <end position="410"/>
    </location>
</feature>
<evidence type="ECO:0000313" key="3">
    <source>
        <dbReference type="Proteomes" id="UP000438760"/>
    </source>
</evidence>
<protein>
    <submittedName>
        <fullName evidence="2">DUF445 family protein</fullName>
    </submittedName>
</protein>
<keyword evidence="1" id="KW-0472">Membrane</keyword>
<sequence length="411" mass="46991">MSDKQSQLRKHKRIATGLFFLMAITYIAMVYTLKNSPADWMGYVKAFSEAAMVGALADWFAVTALFRHPMGLKIPHTNLIVNSKNKIGDNLGDFVTDNFLTAENIRPYVEKLDIATLLVNWLRQEHNQKIVEKECRILAKNIVNDIDDQSVVNFFSSKAQQGIESIRVQSFIAQGLMYAIEKKEHQRLLDVILPKAQIYVEEHREEIYNAIIEKKPLLSLVGGKAVTNQLVNGIHTFLEDINSNPNHKLRGEITTRLEVLAAEIDSQEKWKIKFQEILSQFITPERIESYVQDFWSSTKSSIIEQLETEGSTLQNYISTAIHNIATDLEQNQEMQLKINNWIKHTIYKLALKNTKEVGELIRNTVDRWDGRELSDKLELEVGKDLQFIRINGTLVGGLVGLGIYIITHLLL</sequence>
<keyword evidence="1" id="KW-1133">Transmembrane helix</keyword>
<dbReference type="PANTHER" id="PTHR38442">
    <property type="entry name" value="INNER MEMBRANE PROTEIN-RELATED"/>
    <property type="match status" value="1"/>
</dbReference>
<dbReference type="EMBL" id="WMJX01000026">
    <property type="protein sequence ID" value="MTG98702.1"/>
    <property type="molecule type" value="Genomic_DNA"/>
</dbReference>
<keyword evidence="3" id="KW-1185">Reference proteome</keyword>
<comment type="caution">
    <text evidence="2">The sequence shown here is derived from an EMBL/GenBank/DDBJ whole genome shotgun (WGS) entry which is preliminary data.</text>
</comment>
<dbReference type="Pfam" id="PF04286">
    <property type="entry name" value="DUF445"/>
    <property type="match status" value="1"/>
</dbReference>
<dbReference type="OrthoDB" id="9769590at2"/>
<accession>A0A6I3LRB2</accession>
<evidence type="ECO:0000313" key="2">
    <source>
        <dbReference type="EMBL" id="MTG98702.1"/>
    </source>
</evidence>
<name>A0A6I3LRB2_9FLAO</name>
<dbReference type="Proteomes" id="UP000438760">
    <property type="component" value="Unassembled WGS sequence"/>
</dbReference>
<dbReference type="PANTHER" id="PTHR38442:SF1">
    <property type="entry name" value="INNER MEMBRANE PROTEIN"/>
    <property type="match status" value="1"/>
</dbReference>
<organism evidence="2 3">
    <name type="scientific">Myroides albus</name>
    <dbReference type="NCBI Taxonomy" id="2562892"/>
    <lineage>
        <taxon>Bacteria</taxon>
        <taxon>Pseudomonadati</taxon>
        <taxon>Bacteroidota</taxon>
        <taxon>Flavobacteriia</taxon>
        <taxon>Flavobacteriales</taxon>
        <taxon>Flavobacteriaceae</taxon>
        <taxon>Myroides</taxon>
    </lineage>
</organism>
<feature type="transmembrane region" description="Helical" evidence="1">
    <location>
        <begin position="46"/>
        <end position="66"/>
    </location>
</feature>
<feature type="transmembrane region" description="Helical" evidence="1">
    <location>
        <begin position="14"/>
        <end position="34"/>
    </location>
</feature>
<dbReference type="GO" id="GO:0005886">
    <property type="term" value="C:plasma membrane"/>
    <property type="evidence" value="ECO:0007669"/>
    <property type="project" value="TreeGrafter"/>
</dbReference>
<reference evidence="2 3" key="1">
    <citation type="submission" date="2019-11" db="EMBL/GenBank/DDBJ databases">
        <title>Genome of Strain BIT-d1.</title>
        <authorList>
            <person name="Yang Y."/>
        </authorList>
    </citation>
    <scope>NUCLEOTIDE SEQUENCE [LARGE SCALE GENOMIC DNA]</scope>
    <source>
        <strain evidence="2 3">BIT-d1</strain>
    </source>
</reference>
<proteinExistence type="predicted"/>
<dbReference type="AlphaFoldDB" id="A0A6I3LRB2"/>
<gene>
    <name evidence="2" type="ORF">GJV76_11280</name>
</gene>
<evidence type="ECO:0000256" key="1">
    <source>
        <dbReference type="SAM" id="Phobius"/>
    </source>
</evidence>
<dbReference type="InterPro" id="IPR007383">
    <property type="entry name" value="DUF445"/>
</dbReference>